<dbReference type="EMBL" id="QEOP01000001">
    <property type="protein sequence ID" value="PVZ95865.1"/>
    <property type="molecule type" value="Genomic_DNA"/>
</dbReference>
<dbReference type="RefSeq" id="WP_116755599.1">
    <property type="nucleotide sequence ID" value="NZ_JBHUEX010000001.1"/>
</dbReference>
<accession>A0A2V1HTF0</accession>
<protein>
    <recommendedName>
        <fullName evidence="1">Spore protein YkvP/CgeB glycosyl transferase-like domain-containing protein</fullName>
    </recommendedName>
</protein>
<gene>
    <name evidence="2" type="ORF">DDQ50_05215</name>
</gene>
<organism evidence="2 3">
    <name type="scientific">Amnibacterium flavum</name>
    <dbReference type="NCBI Taxonomy" id="2173173"/>
    <lineage>
        <taxon>Bacteria</taxon>
        <taxon>Bacillati</taxon>
        <taxon>Actinomycetota</taxon>
        <taxon>Actinomycetes</taxon>
        <taxon>Micrococcales</taxon>
        <taxon>Microbacteriaceae</taxon>
        <taxon>Amnibacterium</taxon>
    </lineage>
</organism>
<dbReference type="InterPro" id="IPR055259">
    <property type="entry name" value="YkvP/CgeB_Glyco_trans-like"/>
</dbReference>
<reference evidence="2 3" key="1">
    <citation type="submission" date="2018-05" db="EMBL/GenBank/DDBJ databases">
        <title>Amnibacterium sp. M8JJ-5, whole genome shotgun sequence.</title>
        <authorList>
            <person name="Tuo L."/>
        </authorList>
    </citation>
    <scope>NUCLEOTIDE SEQUENCE [LARGE SCALE GENOMIC DNA]</scope>
    <source>
        <strain evidence="2 3">M8JJ-5</strain>
    </source>
</reference>
<evidence type="ECO:0000313" key="3">
    <source>
        <dbReference type="Proteomes" id="UP000244893"/>
    </source>
</evidence>
<proteinExistence type="predicted"/>
<name>A0A2V1HTF0_9MICO</name>
<comment type="caution">
    <text evidence="2">The sequence shown here is derived from an EMBL/GenBank/DDBJ whole genome shotgun (WGS) entry which is preliminary data.</text>
</comment>
<evidence type="ECO:0000259" key="1">
    <source>
        <dbReference type="Pfam" id="PF13524"/>
    </source>
</evidence>
<dbReference type="OrthoDB" id="5165900at2"/>
<feature type="domain" description="Spore protein YkvP/CgeB glycosyl transferase-like" evidence="1">
    <location>
        <begin position="17"/>
        <end position="153"/>
    </location>
</feature>
<dbReference type="Pfam" id="PF13524">
    <property type="entry name" value="Glyco_trans_1_2"/>
    <property type="match status" value="1"/>
</dbReference>
<dbReference type="AlphaFoldDB" id="A0A2V1HTF0"/>
<dbReference type="Proteomes" id="UP000244893">
    <property type="component" value="Unassembled WGS sequence"/>
</dbReference>
<sequence>MLFVGTARGLARPSVVAPIRAGFDVSVYGPDWRPFIPARYIRGVSLPYGDLPGRYEEADLVLNDHWPAMQRNGFIANRPFDVVAAGGRVVTDNVEGIEEIFGGAVRTFADDADLVSMLSADHDSLFPGAAELAAIGERVRRAHSFDSRAVSLLEAALGEA</sequence>
<keyword evidence="3" id="KW-1185">Reference proteome</keyword>
<evidence type="ECO:0000313" key="2">
    <source>
        <dbReference type="EMBL" id="PVZ95865.1"/>
    </source>
</evidence>